<proteinExistence type="predicted"/>
<gene>
    <name evidence="3" type="ORF">E6H01_08395</name>
</gene>
<protein>
    <recommendedName>
        <fullName evidence="2">Copper amine oxidase-like N-terminal domain-containing protein</fullName>
    </recommendedName>
</protein>
<evidence type="ECO:0000313" key="3">
    <source>
        <dbReference type="EMBL" id="TMJ01016.1"/>
    </source>
</evidence>
<feature type="chain" id="PRO_5022096066" description="Copper amine oxidase-like N-terminal domain-containing protein" evidence="1">
    <location>
        <begin position="24"/>
        <end position="635"/>
    </location>
</feature>
<accession>A0A537KZ45</accession>
<name>A0A537KZ45_9BACT</name>
<dbReference type="Proteomes" id="UP000319353">
    <property type="component" value="Unassembled WGS sequence"/>
</dbReference>
<evidence type="ECO:0000313" key="4">
    <source>
        <dbReference type="Proteomes" id="UP000319353"/>
    </source>
</evidence>
<sequence>MQGMGVVLAAVMYIVAAVPQAQADSPVRVVVDDVPLPLTPAPVVLDGMLYLPLRPLAQQFQTTLTVDKQSIELRRAGGRTFLLRLDRLEVWSDGVVWMVAEAPVRLVAGTTMVPRGIVEAVFGVLTVWSESEGVLEITTPKAFRSETPPKPVAAVPPPTPVAPKPAFEPEFKPDTSPPLVASGYVSVGLSLGGAAGTSAASQLQFATHEGEQRVDGIIVMSAQSGALGATGTVRIRTLTSLLTVGTFALDDSPLTLYQQGVSGGLYEGPVGGYDSGIVAGSLTGGGSVYGVTVKLPASGEWLMGAGAFFDAGTGATLTKLRVEHPAGDLNAFGELAMGSSPLGSGSAFRLGLTGASPTLTTSLSYVVLSADYPTIGNASLFAGRSGPLLELGFQPTPQWSLLTSAAVLSGASSGLPDRVTYGLLTGYRASDAVGLTAELRATEDTSGGTRIRTTTAAMAMTYAIGRWGVVAGASYVDNDDLLAGTSSATSTFSLRAGYTLHNGLPLWVELSQSTGATEAWATAAGLGFHLATNLDLTATVRQKIYTLPSASWENAFEIGFATPLPTGASLMLGAGLKYTSVDPNPTSYLTLQYGLPLYLYGVPRIGRVEGLVFIDSNGNGRREATGRSQRCHLER</sequence>
<reference evidence="3 4" key="1">
    <citation type="journal article" date="2019" name="Nat. Microbiol.">
        <title>Mediterranean grassland soil C-N compound turnover is dependent on rainfall and depth, and is mediated by genomically divergent microorganisms.</title>
        <authorList>
            <person name="Diamond S."/>
            <person name="Andeer P.F."/>
            <person name="Li Z."/>
            <person name="Crits-Christoph A."/>
            <person name="Burstein D."/>
            <person name="Anantharaman K."/>
            <person name="Lane K.R."/>
            <person name="Thomas B.C."/>
            <person name="Pan C."/>
            <person name="Northen T.R."/>
            <person name="Banfield J.F."/>
        </authorList>
    </citation>
    <scope>NUCLEOTIDE SEQUENCE [LARGE SCALE GENOMIC DNA]</scope>
    <source>
        <strain evidence="3">NP_4</strain>
    </source>
</reference>
<keyword evidence="1" id="KW-0732">Signal</keyword>
<evidence type="ECO:0000259" key="2">
    <source>
        <dbReference type="Pfam" id="PF07833"/>
    </source>
</evidence>
<comment type="caution">
    <text evidence="3">The sequence shown here is derived from an EMBL/GenBank/DDBJ whole genome shotgun (WGS) entry which is preliminary data.</text>
</comment>
<dbReference type="EMBL" id="VBAL01000110">
    <property type="protein sequence ID" value="TMJ01016.1"/>
    <property type="molecule type" value="Genomic_DNA"/>
</dbReference>
<feature type="domain" description="Copper amine oxidase-like N-terminal" evidence="2">
    <location>
        <begin position="31"/>
        <end position="136"/>
    </location>
</feature>
<dbReference type="Pfam" id="PF07833">
    <property type="entry name" value="Cu_amine_oxidN1"/>
    <property type="match status" value="1"/>
</dbReference>
<evidence type="ECO:0000256" key="1">
    <source>
        <dbReference type="SAM" id="SignalP"/>
    </source>
</evidence>
<dbReference type="AlphaFoldDB" id="A0A537KZ45"/>
<organism evidence="3 4">
    <name type="scientific">Candidatus Segetimicrobium genomatis</name>
    <dbReference type="NCBI Taxonomy" id="2569760"/>
    <lineage>
        <taxon>Bacteria</taxon>
        <taxon>Bacillati</taxon>
        <taxon>Candidatus Sysuimicrobiota</taxon>
        <taxon>Candidatus Sysuimicrobiia</taxon>
        <taxon>Candidatus Sysuimicrobiales</taxon>
        <taxon>Candidatus Segetimicrobiaceae</taxon>
        <taxon>Candidatus Segetimicrobium</taxon>
    </lineage>
</organism>
<feature type="signal peptide" evidence="1">
    <location>
        <begin position="1"/>
        <end position="23"/>
    </location>
</feature>
<dbReference type="InterPro" id="IPR012854">
    <property type="entry name" value="Cu_amine_oxidase-like_N"/>
</dbReference>